<sequence>MAVELSDRADAAVFLRRLLRLDPATLVRLRPAGAGRVALWAPLPWGVLVTRTVAGTVDRERVTSAAALLEGLATLPARDADWRGALPPATAAVVERLPAEVVQDAAAAAAQALRDVSKDGLHGRAVGQRVLRDALLDHVVVRGVSDVDGVAFAVPQRLVQGLVRMGFLGADAVNVVTAGPWTGLAGAYGTAWFRTPTLSVRPIVSRPIS</sequence>
<dbReference type="AlphaFoldDB" id="A0A8J3JQI6"/>
<feature type="domain" description="DUF8010" evidence="1">
    <location>
        <begin position="6"/>
        <end position="80"/>
    </location>
</feature>
<accession>A0A8J3JQI6</accession>
<evidence type="ECO:0000259" key="2">
    <source>
        <dbReference type="Pfam" id="PF26572"/>
    </source>
</evidence>
<dbReference type="Proteomes" id="UP000601223">
    <property type="component" value="Unassembled WGS sequence"/>
</dbReference>
<gene>
    <name evidence="3" type="ORF">Cba03nite_64360</name>
</gene>
<organism evidence="3 4">
    <name type="scientific">Catellatospora bangladeshensis</name>
    <dbReference type="NCBI Taxonomy" id="310355"/>
    <lineage>
        <taxon>Bacteria</taxon>
        <taxon>Bacillati</taxon>
        <taxon>Actinomycetota</taxon>
        <taxon>Actinomycetes</taxon>
        <taxon>Micromonosporales</taxon>
        <taxon>Micromonosporaceae</taxon>
        <taxon>Catellatospora</taxon>
    </lineage>
</organism>
<dbReference type="InterPro" id="IPR058498">
    <property type="entry name" value="DUF8185"/>
</dbReference>
<dbReference type="RefSeq" id="WP_203754339.1">
    <property type="nucleotide sequence ID" value="NZ_BONF01000043.1"/>
</dbReference>
<dbReference type="Pfam" id="PF26035">
    <property type="entry name" value="DUF8010"/>
    <property type="match status" value="1"/>
</dbReference>
<evidence type="ECO:0000313" key="3">
    <source>
        <dbReference type="EMBL" id="GIF85087.1"/>
    </source>
</evidence>
<name>A0A8J3JQI6_9ACTN</name>
<reference evidence="3 4" key="1">
    <citation type="submission" date="2021-01" db="EMBL/GenBank/DDBJ databases">
        <title>Whole genome shotgun sequence of Catellatospora bangladeshensis NBRC 107357.</title>
        <authorList>
            <person name="Komaki H."/>
            <person name="Tamura T."/>
        </authorList>
    </citation>
    <scope>NUCLEOTIDE SEQUENCE [LARGE SCALE GENOMIC DNA]</scope>
    <source>
        <strain evidence="3 4">NBRC 107357</strain>
    </source>
</reference>
<dbReference type="InterPro" id="IPR058323">
    <property type="entry name" value="DUF8010"/>
</dbReference>
<comment type="caution">
    <text evidence="3">The sequence shown here is derived from an EMBL/GenBank/DDBJ whole genome shotgun (WGS) entry which is preliminary data.</text>
</comment>
<protein>
    <submittedName>
        <fullName evidence="3">Uncharacterized protein</fullName>
    </submittedName>
</protein>
<evidence type="ECO:0000259" key="1">
    <source>
        <dbReference type="Pfam" id="PF26035"/>
    </source>
</evidence>
<dbReference type="EMBL" id="BONF01000043">
    <property type="protein sequence ID" value="GIF85087.1"/>
    <property type="molecule type" value="Genomic_DNA"/>
</dbReference>
<evidence type="ECO:0000313" key="4">
    <source>
        <dbReference type="Proteomes" id="UP000601223"/>
    </source>
</evidence>
<proteinExistence type="predicted"/>
<keyword evidence="4" id="KW-1185">Reference proteome</keyword>
<dbReference type="Pfam" id="PF26572">
    <property type="entry name" value="DUF8185"/>
    <property type="match status" value="1"/>
</dbReference>
<feature type="domain" description="DUF8185" evidence="2">
    <location>
        <begin position="87"/>
        <end position="196"/>
    </location>
</feature>